<dbReference type="FunFam" id="3.30.30.30:FF:000003">
    <property type="entry name" value="Heat shock protein 9"/>
    <property type="match status" value="1"/>
</dbReference>
<evidence type="ECO:0000256" key="1">
    <source>
        <dbReference type="ARBA" id="ARBA00007381"/>
    </source>
</evidence>
<dbReference type="WBParaSite" id="PSU_v2.g15874.t1">
    <property type="protein sequence ID" value="PSU_v2.g15874.t1"/>
    <property type="gene ID" value="PSU_v2.g15874"/>
</dbReference>
<dbReference type="PROSITE" id="PS00329">
    <property type="entry name" value="HSP70_2"/>
    <property type="match status" value="1"/>
</dbReference>
<keyword evidence="4" id="KW-1185">Reference proteome</keyword>
<evidence type="ECO:0000256" key="2">
    <source>
        <dbReference type="ARBA" id="ARBA00022741"/>
    </source>
</evidence>
<dbReference type="Pfam" id="PF00012">
    <property type="entry name" value="HSP70"/>
    <property type="match status" value="1"/>
</dbReference>
<dbReference type="InterPro" id="IPR018181">
    <property type="entry name" value="Heat_shock_70_CS"/>
</dbReference>
<dbReference type="Gene3D" id="3.30.420.40">
    <property type="match status" value="2"/>
</dbReference>
<dbReference type="Gene3D" id="3.30.30.30">
    <property type="match status" value="1"/>
</dbReference>
<keyword evidence="2" id="KW-0547">Nucleotide-binding</keyword>
<keyword evidence="3" id="KW-0067">ATP-binding</keyword>
<dbReference type="InterPro" id="IPR013126">
    <property type="entry name" value="Hsp_70_fam"/>
</dbReference>
<evidence type="ECO:0000313" key="4">
    <source>
        <dbReference type="Proteomes" id="UP000887577"/>
    </source>
</evidence>
<dbReference type="PRINTS" id="PR00301">
    <property type="entry name" value="HEATSHOCK70"/>
</dbReference>
<name>A0A914Y9B7_9BILA</name>
<reference evidence="5" key="1">
    <citation type="submission" date="2022-11" db="UniProtKB">
        <authorList>
            <consortium name="WormBaseParasite"/>
        </authorList>
    </citation>
    <scope>IDENTIFICATION</scope>
</reference>
<evidence type="ECO:0000256" key="3">
    <source>
        <dbReference type="ARBA" id="ARBA00022840"/>
    </source>
</evidence>
<dbReference type="Proteomes" id="UP000887577">
    <property type="component" value="Unplaced"/>
</dbReference>
<accession>A0A914Y9B7</accession>
<dbReference type="GO" id="GO:0006950">
    <property type="term" value="P:response to stress"/>
    <property type="evidence" value="ECO:0007669"/>
    <property type="project" value="UniProtKB-ARBA"/>
</dbReference>
<dbReference type="PANTHER" id="PTHR19375">
    <property type="entry name" value="HEAT SHOCK PROTEIN 70KDA"/>
    <property type="match status" value="1"/>
</dbReference>
<sequence length="182" mass="20103">MASKPANVIFCIKRLIGRKFDDPKVQEDIKNFPFKIVSKDGNAAVEVEFCKKPTVFTPEQICALILSDLVKTANGYLPYHVEDVVITIPAYFNDSQRQATIDAAKLAKLNVLRLINEPTAAALAYGYKEKWKNGTLLVYDLGGGTFDVSIIKVTEGCCEVLAKNGDDHLGGEDFDNILQFVN</sequence>
<protein>
    <submittedName>
        <fullName evidence="5">Heat shock protein 70</fullName>
    </submittedName>
</protein>
<dbReference type="GO" id="GO:0005524">
    <property type="term" value="F:ATP binding"/>
    <property type="evidence" value="ECO:0007669"/>
    <property type="project" value="UniProtKB-KW"/>
</dbReference>
<evidence type="ECO:0000313" key="5">
    <source>
        <dbReference type="WBParaSite" id="PSU_v2.g15874.t1"/>
    </source>
</evidence>
<dbReference type="GO" id="GO:0140662">
    <property type="term" value="F:ATP-dependent protein folding chaperone"/>
    <property type="evidence" value="ECO:0007669"/>
    <property type="project" value="InterPro"/>
</dbReference>
<dbReference type="SUPFAM" id="SSF53067">
    <property type="entry name" value="Actin-like ATPase domain"/>
    <property type="match status" value="2"/>
</dbReference>
<dbReference type="FunFam" id="3.30.420.40:FF:000545">
    <property type="entry name" value="Endoplasmic reticulum chaperone BiP"/>
    <property type="match status" value="1"/>
</dbReference>
<comment type="similarity">
    <text evidence="1">Belongs to the heat shock protein 70 family.</text>
</comment>
<dbReference type="AlphaFoldDB" id="A0A914Y9B7"/>
<proteinExistence type="inferred from homology"/>
<dbReference type="InterPro" id="IPR043129">
    <property type="entry name" value="ATPase_NBD"/>
</dbReference>
<organism evidence="4 5">
    <name type="scientific">Panagrolaimus superbus</name>
    <dbReference type="NCBI Taxonomy" id="310955"/>
    <lineage>
        <taxon>Eukaryota</taxon>
        <taxon>Metazoa</taxon>
        <taxon>Ecdysozoa</taxon>
        <taxon>Nematoda</taxon>
        <taxon>Chromadorea</taxon>
        <taxon>Rhabditida</taxon>
        <taxon>Tylenchina</taxon>
        <taxon>Panagrolaimomorpha</taxon>
        <taxon>Panagrolaimoidea</taxon>
        <taxon>Panagrolaimidae</taxon>
        <taxon>Panagrolaimus</taxon>
    </lineage>
</organism>